<dbReference type="EMBL" id="UINC01081831">
    <property type="protein sequence ID" value="SVC26057.1"/>
    <property type="molecule type" value="Genomic_DNA"/>
</dbReference>
<dbReference type="GO" id="GO:0005829">
    <property type="term" value="C:cytosol"/>
    <property type="evidence" value="ECO:0007669"/>
    <property type="project" value="TreeGrafter"/>
</dbReference>
<reference evidence="2" key="1">
    <citation type="submission" date="2018-05" db="EMBL/GenBank/DDBJ databases">
        <authorList>
            <person name="Lanie J.A."/>
            <person name="Ng W.-L."/>
            <person name="Kazmierczak K.M."/>
            <person name="Andrzejewski T.M."/>
            <person name="Davidsen T.M."/>
            <person name="Wayne K.J."/>
            <person name="Tettelin H."/>
            <person name="Glass J.I."/>
            <person name="Rusch D."/>
            <person name="Podicherti R."/>
            <person name="Tsui H.-C.T."/>
            <person name="Winkler M.E."/>
        </authorList>
    </citation>
    <scope>NUCLEOTIDE SEQUENCE</scope>
</reference>
<sequence>MNTTYRRPIIAGNWKMNTTPDDGGALADTVLNLAGDLTAIDLLLCPPHTGLHVVSKRLRGSGIGLGAQNMHWESEGAYTGEISAKMLLTAGCSHVILGHSERRTILGETDEIVNRKVHQALATGLTPILCVGENLEEREAG</sequence>
<dbReference type="GO" id="GO:0006094">
    <property type="term" value="P:gluconeogenesis"/>
    <property type="evidence" value="ECO:0007669"/>
    <property type="project" value="TreeGrafter"/>
</dbReference>
<evidence type="ECO:0000313" key="2">
    <source>
        <dbReference type="EMBL" id="SVC26057.1"/>
    </source>
</evidence>
<evidence type="ECO:0008006" key="3">
    <source>
        <dbReference type="Google" id="ProtNLM"/>
    </source>
</evidence>
<dbReference type="SUPFAM" id="SSF51351">
    <property type="entry name" value="Triosephosphate isomerase (TIM)"/>
    <property type="match status" value="1"/>
</dbReference>
<dbReference type="PANTHER" id="PTHR21139:SF42">
    <property type="entry name" value="TRIOSEPHOSPHATE ISOMERASE"/>
    <property type="match status" value="1"/>
</dbReference>
<dbReference type="PROSITE" id="PS51440">
    <property type="entry name" value="TIM_2"/>
    <property type="match status" value="1"/>
</dbReference>
<evidence type="ECO:0000256" key="1">
    <source>
        <dbReference type="ARBA" id="ARBA00023235"/>
    </source>
</evidence>
<dbReference type="Gene3D" id="3.20.20.70">
    <property type="entry name" value="Aldolase class I"/>
    <property type="match status" value="1"/>
</dbReference>
<dbReference type="GO" id="GO:0019563">
    <property type="term" value="P:glycerol catabolic process"/>
    <property type="evidence" value="ECO:0007669"/>
    <property type="project" value="TreeGrafter"/>
</dbReference>
<organism evidence="2">
    <name type="scientific">marine metagenome</name>
    <dbReference type="NCBI Taxonomy" id="408172"/>
    <lineage>
        <taxon>unclassified sequences</taxon>
        <taxon>metagenomes</taxon>
        <taxon>ecological metagenomes</taxon>
    </lineage>
</organism>
<gene>
    <name evidence="2" type="ORF">METZ01_LOCUS278911</name>
</gene>
<dbReference type="InterPro" id="IPR013785">
    <property type="entry name" value="Aldolase_TIM"/>
</dbReference>
<dbReference type="PANTHER" id="PTHR21139">
    <property type="entry name" value="TRIOSEPHOSPHATE ISOMERASE"/>
    <property type="match status" value="1"/>
</dbReference>
<name>A0A382KTB6_9ZZZZ</name>
<dbReference type="GO" id="GO:0006096">
    <property type="term" value="P:glycolytic process"/>
    <property type="evidence" value="ECO:0007669"/>
    <property type="project" value="TreeGrafter"/>
</dbReference>
<dbReference type="Pfam" id="PF00121">
    <property type="entry name" value="TIM"/>
    <property type="match status" value="1"/>
</dbReference>
<dbReference type="CDD" id="cd00311">
    <property type="entry name" value="TIM"/>
    <property type="match status" value="1"/>
</dbReference>
<accession>A0A382KTB6</accession>
<protein>
    <recommendedName>
        <fullName evidence="3">Triosephosphate isomerase</fullName>
    </recommendedName>
</protein>
<dbReference type="GO" id="GO:0046166">
    <property type="term" value="P:glyceraldehyde-3-phosphate biosynthetic process"/>
    <property type="evidence" value="ECO:0007669"/>
    <property type="project" value="TreeGrafter"/>
</dbReference>
<feature type="non-terminal residue" evidence="2">
    <location>
        <position position="141"/>
    </location>
</feature>
<dbReference type="InterPro" id="IPR000652">
    <property type="entry name" value="Triosephosphate_isomerase"/>
</dbReference>
<keyword evidence="1" id="KW-0413">Isomerase</keyword>
<dbReference type="InterPro" id="IPR035990">
    <property type="entry name" value="TIM_sf"/>
</dbReference>
<dbReference type="GO" id="GO:0004807">
    <property type="term" value="F:triose-phosphate isomerase activity"/>
    <property type="evidence" value="ECO:0007669"/>
    <property type="project" value="InterPro"/>
</dbReference>
<proteinExistence type="predicted"/>
<dbReference type="AlphaFoldDB" id="A0A382KTB6"/>